<feature type="compositionally biased region" description="Basic and acidic residues" evidence="1">
    <location>
        <begin position="14"/>
        <end position="25"/>
    </location>
</feature>
<name>A0A448XQ92_9PLAT</name>
<evidence type="ECO:0000313" key="2">
    <source>
        <dbReference type="EMBL" id="VEL42217.1"/>
    </source>
</evidence>
<dbReference type="AlphaFoldDB" id="A0A448XQ92"/>
<protein>
    <submittedName>
        <fullName evidence="2">Uncharacterized protein</fullName>
    </submittedName>
</protein>
<gene>
    <name evidence="2" type="ORF">PXEA_LOCUS35657</name>
</gene>
<evidence type="ECO:0000313" key="3">
    <source>
        <dbReference type="Proteomes" id="UP000784294"/>
    </source>
</evidence>
<sequence>MLASASDLPSWRQPKTEVSPKDNTHLVHPPSPFCRPTFLLSLILPPFLTCRQSSAPLLIHTLSSSLTPASSSSSSSSPSPSPPHRTTSPKCPHPNMSMT</sequence>
<feature type="compositionally biased region" description="Low complexity" evidence="1">
    <location>
        <begin position="65"/>
        <end position="89"/>
    </location>
</feature>
<accession>A0A448XQ92</accession>
<organism evidence="2 3">
    <name type="scientific">Protopolystoma xenopodis</name>
    <dbReference type="NCBI Taxonomy" id="117903"/>
    <lineage>
        <taxon>Eukaryota</taxon>
        <taxon>Metazoa</taxon>
        <taxon>Spiralia</taxon>
        <taxon>Lophotrochozoa</taxon>
        <taxon>Platyhelminthes</taxon>
        <taxon>Monogenea</taxon>
        <taxon>Polyopisthocotylea</taxon>
        <taxon>Polystomatidea</taxon>
        <taxon>Polystomatidae</taxon>
        <taxon>Protopolystoma</taxon>
    </lineage>
</organism>
<feature type="region of interest" description="Disordered" evidence="1">
    <location>
        <begin position="1"/>
        <end position="28"/>
    </location>
</feature>
<dbReference type="EMBL" id="CAAALY010273171">
    <property type="protein sequence ID" value="VEL42217.1"/>
    <property type="molecule type" value="Genomic_DNA"/>
</dbReference>
<proteinExistence type="predicted"/>
<feature type="region of interest" description="Disordered" evidence="1">
    <location>
        <begin position="65"/>
        <end position="99"/>
    </location>
</feature>
<comment type="caution">
    <text evidence="2">The sequence shown here is derived from an EMBL/GenBank/DDBJ whole genome shotgun (WGS) entry which is preliminary data.</text>
</comment>
<reference evidence="2" key="1">
    <citation type="submission" date="2018-11" db="EMBL/GenBank/DDBJ databases">
        <authorList>
            <consortium name="Pathogen Informatics"/>
        </authorList>
    </citation>
    <scope>NUCLEOTIDE SEQUENCE</scope>
</reference>
<dbReference type="Proteomes" id="UP000784294">
    <property type="component" value="Unassembled WGS sequence"/>
</dbReference>
<keyword evidence="3" id="KW-1185">Reference proteome</keyword>
<evidence type="ECO:0000256" key="1">
    <source>
        <dbReference type="SAM" id="MobiDB-lite"/>
    </source>
</evidence>